<evidence type="ECO:0000313" key="1">
    <source>
        <dbReference type="EMBL" id="PWF99710.1"/>
    </source>
</evidence>
<dbReference type="Proteomes" id="UP000245080">
    <property type="component" value="Unassembled WGS sequence"/>
</dbReference>
<keyword evidence="2" id="KW-1185">Reference proteome</keyword>
<reference evidence="1 2" key="1">
    <citation type="journal article" date="2018" name="Int. J. Syst. Evol. Microbiol.">
        <title>Lactobacillus bambusae sp. nov., isolated from a traditional fermented Ma-bamboo shoots of Taiwan.</title>
        <authorList>
            <person name="Wang L.-T."/>
        </authorList>
    </citation>
    <scope>NUCLEOTIDE SEQUENCE [LARGE SCALE GENOMIC DNA]</scope>
    <source>
        <strain evidence="1 2">BS-W1</strain>
    </source>
</reference>
<sequence length="520" mass="59762">MLYLVPDWSANNQLEYDPIMNYAWMLTQQHEPFRLLILQSIPQLRYLLHQYDLTETPLVNMFDVIQQVTRTAGLPYNVDDLNWPADTQEVYTAQNVLQLKNDQIQAIASVGDSGQLSVVEHLVAGQAAKIELFDDRGFKSNEKMVDTYGNITEQRWYNDNGRLLYHVDEKGEVDVLAPKDPAAKTHYASLDDLLIDATLRRIDPEDRFIMSDSLNLKPIAQGLMKDHQVALSVGQELTADFLDFPILIAPSDAIKDRWIRFSKRQRMFAPELNIAPISPYPAELSFGMSNDEAQMIIDWHVGDENSERVTEIAGYLANWLVNNEDWAILADFDNWDKVHFVEDVLKGIAKSVFHIDPDSKEARQLQDFLERQRLHRIYKADMLMYAHLRTLPNWDQLNGYAQLFERFNWVVGPSQSDYVKNLHAARILLDLSAKTNLFLQVEAISVGIPQIVQHGNGYVVKQNGAIRESPADLKPVLDRFLNHLNDWNISLIANVRLTNENLVEDQVAKLKEVWTYGDHH</sequence>
<comment type="caution">
    <text evidence="1">The sequence shown here is derived from an EMBL/GenBank/DDBJ whole genome shotgun (WGS) entry which is preliminary data.</text>
</comment>
<dbReference type="Pfam" id="PF16993">
    <property type="entry name" value="Asp1"/>
    <property type="match status" value="1"/>
</dbReference>
<gene>
    <name evidence="1" type="ORF">DCM90_06525</name>
</gene>
<dbReference type="RefSeq" id="WP_109250565.1">
    <property type="nucleotide sequence ID" value="NZ_QCXQ01000003.1"/>
</dbReference>
<accession>A0A2V1MXC2</accession>
<dbReference type="EMBL" id="QCXQ01000003">
    <property type="protein sequence ID" value="PWF99710.1"/>
    <property type="molecule type" value="Genomic_DNA"/>
</dbReference>
<name>A0A2V1MXC2_9LACO</name>
<organism evidence="1 2">
    <name type="scientific">Levilactobacillus bambusae</name>
    <dbReference type="NCBI Taxonomy" id="2024736"/>
    <lineage>
        <taxon>Bacteria</taxon>
        <taxon>Bacillati</taxon>
        <taxon>Bacillota</taxon>
        <taxon>Bacilli</taxon>
        <taxon>Lactobacillales</taxon>
        <taxon>Lactobacillaceae</taxon>
        <taxon>Levilactobacillus</taxon>
    </lineage>
</organism>
<dbReference type="InterPro" id="IPR022372">
    <property type="entry name" value="Accessory_SS_Asp1"/>
</dbReference>
<proteinExistence type="predicted"/>
<protein>
    <recommendedName>
        <fullName evidence="3">Accessory Sec system protein Asp1</fullName>
    </recommendedName>
</protein>
<evidence type="ECO:0000313" key="2">
    <source>
        <dbReference type="Proteomes" id="UP000245080"/>
    </source>
</evidence>
<evidence type="ECO:0008006" key="3">
    <source>
        <dbReference type="Google" id="ProtNLM"/>
    </source>
</evidence>
<dbReference type="OrthoDB" id="9767875at2"/>
<dbReference type="GO" id="GO:0015031">
    <property type="term" value="P:protein transport"/>
    <property type="evidence" value="ECO:0007669"/>
    <property type="project" value="InterPro"/>
</dbReference>
<dbReference type="AlphaFoldDB" id="A0A2V1MXC2"/>